<keyword evidence="1" id="KW-0732">Signal</keyword>
<dbReference type="AlphaFoldDB" id="A0A5C6Q2W4"/>
<dbReference type="Proteomes" id="UP000321525">
    <property type="component" value="Unassembled WGS sequence"/>
</dbReference>
<evidence type="ECO:0008006" key="6">
    <source>
        <dbReference type="Google" id="ProtNLM"/>
    </source>
</evidence>
<dbReference type="EMBL" id="VOLQ01000049">
    <property type="protein sequence ID" value="TWX63206.1"/>
    <property type="molecule type" value="Genomic_DNA"/>
</dbReference>
<evidence type="ECO:0000313" key="4">
    <source>
        <dbReference type="Proteomes" id="UP000321525"/>
    </source>
</evidence>
<organism evidence="3 5">
    <name type="scientific">Colwellia hornerae</name>
    <dbReference type="NCBI Taxonomy" id="89402"/>
    <lineage>
        <taxon>Bacteria</taxon>
        <taxon>Pseudomonadati</taxon>
        <taxon>Pseudomonadota</taxon>
        <taxon>Gammaproteobacteria</taxon>
        <taxon>Alteromonadales</taxon>
        <taxon>Colwelliaceae</taxon>
        <taxon>Colwellia</taxon>
    </lineage>
</organism>
<dbReference type="RefSeq" id="WP_146795991.1">
    <property type="nucleotide sequence ID" value="NZ_VOLP01000001.1"/>
</dbReference>
<evidence type="ECO:0000313" key="5">
    <source>
        <dbReference type="Proteomes" id="UP000321917"/>
    </source>
</evidence>
<gene>
    <name evidence="2" type="ORF">ESZ26_00415</name>
    <name evidence="3" type="ORF">ESZ27_17515</name>
</gene>
<evidence type="ECO:0000313" key="3">
    <source>
        <dbReference type="EMBL" id="TWX63206.1"/>
    </source>
</evidence>
<evidence type="ECO:0000313" key="2">
    <source>
        <dbReference type="EMBL" id="TWX62815.1"/>
    </source>
</evidence>
<proteinExistence type="predicted"/>
<dbReference type="OrthoDB" id="5734723at2"/>
<evidence type="ECO:0000256" key="1">
    <source>
        <dbReference type="SAM" id="SignalP"/>
    </source>
</evidence>
<name>A0A5C6Q2W4_9GAMM</name>
<comment type="caution">
    <text evidence="3">The sequence shown here is derived from an EMBL/GenBank/DDBJ whole genome shotgun (WGS) entry which is preliminary data.</text>
</comment>
<dbReference type="EMBL" id="VOLR01000001">
    <property type="protein sequence ID" value="TWX62815.1"/>
    <property type="molecule type" value="Genomic_DNA"/>
</dbReference>
<feature type="chain" id="PRO_5022873923" description="DUF3078 domain-containing protein" evidence="1">
    <location>
        <begin position="21"/>
        <end position="359"/>
    </location>
</feature>
<sequence length="359" mass="41421">MNLHYLFLLCLVLLSPLSYAAKKIEFFAISQSFSDILPVKQLMADNWRQSPNKKANDGFTQNEVGVSSYWQNLSLSVSHRYDYFVYSNPDTAKVFYLDRSDLALDTQEKYHIALKLFHQRSNGLRVGYKFEFENFSSEIRVGYWDLNVTRESNLTGTLASDLNGNISATAQLDEFYTANNFLHRRNSHDWDSNGSGITIDVHLTWQPTQYLTINADLKDIYSNFTVDNSGFSAGNIDTDGTFINSVGGVAYLPVYRGKETADKHQFELPEQLSFISLYHHSEQISYLARYKRQGEQNFYYLGVDITHQNSSTRLSFDIENTAPEIQYKSDWFSVVFAIDSLKIERAMLLNLAFNIYYRF</sequence>
<accession>A0A5C6Q2W4</accession>
<dbReference type="Proteomes" id="UP000321917">
    <property type="component" value="Unassembled WGS sequence"/>
</dbReference>
<reference evidence="3 5" key="1">
    <citation type="submission" date="2019-07" db="EMBL/GenBank/DDBJ databases">
        <title>Genomes of sea-ice associated Colwellia species.</title>
        <authorList>
            <person name="Bowman J.P."/>
        </authorList>
    </citation>
    <scope>NUCLEOTIDE SEQUENCE [LARGE SCALE GENOMIC DNA]</scope>
    <source>
        <strain evidence="2 4">ACAM 607</strain>
        <strain evidence="3 5">IC036</strain>
    </source>
</reference>
<protein>
    <recommendedName>
        <fullName evidence="6">DUF3078 domain-containing protein</fullName>
    </recommendedName>
</protein>
<keyword evidence="4" id="KW-1185">Reference proteome</keyword>
<feature type="signal peptide" evidence="1">
    <location>
        <begin position="1"/>
        <end position="20"/>
    </location>
</feature>